<protein>
    <recommendedName>
        <fullName evidence="6">Decapping nuclease</fullName>
        <ecNumber evidence="6">3.6.1.-</ecNumber>
    </recommendedName>
</protein>
<comment type="catalytic activity">
    <reaction evidence="5">
        <text>a 5'-end NAD(+)-phospho-ribonucleoside in mRNA + H2O = a 5'-end phospho-ribonucleoside in mRNA + NAD(+) + H(+)</text>
        <dbReference type="Rhea" id="RHEA:60880"/>
        <dbReference type="Rhea" id="RHEA-COMP:15692"/>
        <dbReference type="Rhea" id="RHEA-COMP:15698"/>
        <dbReference type="ChEBI" id="CHEBI:15377"/>
        <dbReference type="ChEBI" id="CHEBI:15378"/>
        <dbReference type="ChEBI" id="CHEBI:57540"/>
        <dbReference type="ChEBI" id="CHEBI:138282"/>
        <dbReference type="ChEBI" id="CHEBI:144029"/>
    </reaction>
    <physiologicalReaction direction="left-to-right" evidence="5">
        <dbReference type="Rhea" id="RHEA:60881"/>
    </physiologicalReaction>
</comment>
<dbReference type="GO" id="GO:0110155">
    <property type="term" value="P:NAD-cap decapping"/>
    <property type="evidence" value="ECO:0007669"/>
    <property type="project" value="TreeGrafter"/>
</dbReference>
<sequence>MPLNLAHLLNSAPVSPPRSQPIRSTNNNGPEPSRLTELLSPTAISQSLAQNPRSDDNDDQEEKSNQKEPLQDVINEEVKNEEPNLNDQVGLASQTSQSARPPRQSIGSIEVPPSCSDVPLVTTQDFLPMQPATFTLPSAVFNGVFARGTQIETPVYQRPIAMSSFSYLEGRRMAHGLRRYESLKPINLGFNCIGFDLHTGIENVTYRDVTVDEGLDGLLTCLTHCLEHCPSADRPGLLRRLAETEFVTWRGMMTKICSAVYETSPAGGWEMNAMMVDGTIYIEENVSPATIAAHVAESSNLIPSYYGHSYESLMTSPPGRFNAVDTNVQWCSVVKANLNNIKLILGGEVDCVRPEAIQKVETFPLRKFEVQPEDFIEIKTSGLITTERERWTFQRYKMLKFWLQSFLLGTPVINVGFRDKTGMVCKSESLSTHEIPALVKHEADATARWSASLCLDSGAKILKFIKDQLQPSRHHRLASFEAEFKRYCAIETEKKLRYEPFEFSLSRWQRWPVFRIMFVPAPQGGRRGGRGRIEIRELDYELEVRKEVLANRPPGGRVGFLPKQWIEHKIKQELALMEAQLKHDQQAYPSQAPP</sequence>
<dbReference type="OrthoDB" id="5853397at2759"/>
<evidence type="ECO:0000313" key="9">
    <source>
        <dbReference type="EMBL" id="KAG0148887.1"/>
    </source>
</evidence>
<accession>A0A9P6NNP3</accession>
<evidence type="ECO:0000256" key="4">
    <source>
        <dbReference type="ARBA" id="ARBA00044692"/>
    </source>
</evidence>
<evidence type="ECO:0000313" key="10">
    <source>
        <dbReference type="Proteomes" id="UP000886653"/>
    </source>
</evidence>
<evidence type="ECO:0000256" key="6">
    <source>
        <dbReference type="RuleBase" id="RU367113"/>
    </source>
</evidence>
<keyword evidence="6" id="KW-0694">RNA-binding</keyword>
<comment type="subcellular location">
    <subcellularLocation>
        <location evidence="6">Nucleus</location>
    </subcellularLocation>
</comment>
<dbReference type="GO" id="GO:0000166">
    <property type="term" value="F:nucleotide binding"/>
    <property type="evidence" value="ECO:0007669"/>
    <property type="project" value="UniProtKB-KW"/>
</dbReference>
<keyword evidence="10" id="KW-1185">Reference proteome</keyword>
<dbReference type="EMBL" id="MU167232">
    <property type="protein sequence ID" value="KAG0148887.1"/>
    <property type="molecule type" value="Genomic_DNA"/>
</dbReference>
<dbReference type="GO" id="GO:0000956">
    <property type="term" value="P:nuclear-transcribed mRNA catabolic process"/>
    <property type="evidence" value="ECO:0007669"/>
    <property type="project" value="TreeGrafter"/>
</dbReference>
<dbReference type="PANTHER" id="PTHR12395:SF9">
    <property type="entry name" value="DECAPPING AND EXORIBONUCLEASE PROTEIN"/>
    <property type="match status" value="1"/>
</dbReference>
<feature type="domain" description="RAI1-like" evidence="8">
    <location>
        <begin position="157"/>
        <end position="488"/>
    </location>
</feature>
<dbReference type="GO" id="GO:0003723">
    <property type="term" value="F:RNA binding"/>
    <property type="evidence" value="ECO:0007669"/>
    <property type="project" value="UniProtKB-KW"/>
</dbReference>
<reference evidence="9" key="1">
    <citation type="submission" date="2013-11" db="EMBL/GenBank/DDBJ databases">
        <title>Genome sequence of the fusiform rust pathogen reveals effectors for host alternation and coevolution with pine.</title>
        <authorList>
            <consortium name="DOE Joint Genome Institute"/>
            <person name="Smith K."/>
            <person name="Pendleton A."/>
            <person name="Kubisiak T."/>
            <person name="Anderson C."/>
            <person name="Salamov A."/>
            <person name="Aerts A."/>
            <person name="Riley R."/>
            <person name="Clum A."/>
            <person name="Lindquist E."/>
            <person name="Ence D."/>
            <person name="Campbell M."/>
            <person name="Kronenberg Z."/>
            <person name="Feau N."/>
            <person name="Dhillon B."/>
            <person name="Hamelin R."/>
            <person name="Burleigh J."/>
            <person name="Smith J."/>
            <person name="Yandell M."/>
            <person name="Nelson C."/>
            <person name="Grigoriev I."/>
            <person name="Davis J."/>
        </authorList>
    </citation>
    <scope>NUCLEOTIDE SEQUENCE</scope>
    <source>
        <strain evidence="9">G11</strain>
    </source>
</reference>
<keyword evidence="6" id="KW-0547">Nucleotide-binding</keyword>
<dbReference type="EC" id="3.6.1.-" evidence="6"/>
<evidence type="ECO:0000256" key="1">
    <source>
        <dbReference type="ARBA" id="ARBA00001968"/>
    </source>
</evidence>
<feature type="region of interest" description="Disordered" evidence="7">
    <location>
        <begin position="1"/>
        <end position="114"/>
    </location>
</feature>
<dbReference type="AlphaFoldDB" id="A0A9P6NNP3"/>
<evidence type="ECO:0000256" key="7">
    <source>
        <dbReference type="SAM" id="MobiDB-lite"/>
    </source>
</evidence>
<name>A0A9P6NNP3_9BASI</name>
<dbReference type="Proteomes" id="UP000886653">
    <property type="component" value="Unassembled WGS sequence"/>
</dbReference>
<evidence type="ECO:0000259" key="8">
    <source>
        <dbReference type="Pfam" id="PF08652"/>
    </source>
</evidence>
<proteinExistence type="inferred from homology"/>
<evidence type="ECO:0000256" key="3">
    <source>
        <dbReference type="ARBA" id="ARBA00044676"/>
    </source>
</evidence>
<gene>
    <name evidence="9" type="ORF">CROQUDRAFT_654241</name>
</gene>
<comment type="catalytic activity">
    <reaction evidence="4">
        <text>a 5'-end triphospho-ribonucleoside in mRNA + H2O = a 5'-end phospho-ribonucleoside in mRNA + diphosphate + H(+)</text>
        <dbReference type="Rhea" id="RHEA:78683"/>
        <dbReference type="Rhea" id="RHEA-COMP:15692"/>
        <dbReference type="Rhea" id="RHEA-COMP:17164"/>
        <dbReference type="ChEBI" id="CHEBI:15377"/>
        <dbReference type="ChEBI" id="CHEBI:15378"/>
        <dbReference type="ChEBI" id="CHEBI:33019"/>
        <dbReference type="ChEBI" id="CHEBI:138282"/>
        <dbReference type="ChEBI" id="CHEBI:167618"/>
    </reaction>
    <physiologicalReaction direction="left-to-right" evidence="4">
        <dbReference type="Rhea" id="RHEA:78684"/>
    </physiologicalReaction>
</comment>
<evidence type="ECO:0000256" key="5">
    <source>
        <dbReference type="ARBA" id="ARBA00048124"/>
    </source>
</evidence>
<keyword evidence="6" id="KW-0378">Hydrolase</keyword>
<feature type="compositionally biased region" description="Polar residues" evidence="7">
    <location>
        <begin position="42"/>
        <end position="52"/>
    </location>
</feature>
<comment type="caution">
    <text evidence="9">The sequence shown here is derived from an EMBL/GenBank/DDBJ whole genome shotgun (WGS) entry which is preliminary data.</text>
</comment>
<comment type="function">
    <text evidence="6">Decapping enzyme for NAD-capped RNAs: specifically hydrolyzes the nicotinamide adenine dinucleotide (NAD) cap from a subset of RNAs by removing the entire NAD moiety from the 5'-end of an NAD-capped RNA.</text>
</comment>
<dbReference type="GO" id="GO:0005634">
    <property type="term" value="C:nucleus"/>
    <property type="evidence" value="ECO:0007669"/>
    <property type="project" value="UniProtKB-SubCell"/>
</dbReference>
<keyword evidence="6" id="KW-0479">Metal-binding</keyword>
<feature type="compositionally biased region" description="Polar residues" evidence="7">
    <location>
        <begin position="21"/>
        <end position="30"/>
    </location>
</feature>
<keyword evidence="6" id="KW-0540">Nuclease</keyword>
<comment type="cofactor">
    <cofactor evidence="1 6">
        <name>a divalent metal cation</name>
        <dbReference type="ChEBI" id="CHEBI:60240"/>
    </cofactor>
</comment>
<feature type="compositionally biased region" description="Polar residues" evidence="7">
    <location>
        <begin position="83"/>
        <end position="99"/>
    </location>
</feature>
<comment type="catalytic activity">
    <reaction evidence="3">
        <text>a 5'-end (N(7)-methyl 5'-triphosphoguanosine)-ribonucleoside-ribonucleotide in mRNA + H2O = a (N(7)-methyl 5'-triphosphoguanosine)-nucleoside + a 5'-end phospho-ribonucleoside in mRNA + H(+)</text>
        <dbReference type="Rhea" id="RHEA:66928"/>
        <dbReference type="Rhea" id="RHEA-COMP:15692"/>
        <dbReference type="Rhea" id="RHEA-COMP:17313"/>
        <dbReference type="ChEBI" id="CHEBI:15377"/>
        <dbReference type="ChEBI" id="CHEBI:15378"/>
        <dbReference type="ChEBI" id="CHEBI:138282"/>
        <dbReference type="ChEBI" id="CHEBI:172876"/>
        <dbReference type="ChEBI" id="CHEBI:172877"/>
    </reaction>
    <physiologicalReaction direction="left-to-right" evidence="3">
        <dbReference type="Rhea" id="RHEA:66929"/>
    </physiologicalReaction>
</comment>
<evidence type="ECO:0000256" key="2">
    <source>
        <dbReference type="ARBA" id="ARBA00006562"/>
    </source>
</evidence>
<dbReference type="GO" id="GO:0046872">
    <property type="term" value="F:metal ion binding"/>
    <property type="evidence" value="ECO:0007669"/>
    <property type="project" value="UniProtKB-KW"/>
</dbReference>
<comment type="similarity">
    <text evidence="2 6">Belongs to the DXO/Dom3Z family.</text>
</comment>
<organism evidence="9 10">
    <name type="scientific">Cronartium quercuum f. sp. fusiforme G11</name>
    <dbReference type="NCBI Taxonomy" id="708437"/>
    <lineage>
        <taxon>Eukaryota</taxon>
        <taxon>Fungi</taxon>
        <taxon>Dikarya</taxon>
        <taxon>Basidiomycota</taxon>
        <taxon>Pucciniomycotina</taxon>
        <taxon>Pucciniomycetes</taxon>
        <taxon>Pucciniales</taxon>
        <taxon>Coleosporiaceae</taxon>
        <taxon>Cronartium</taxon>
    </lineage>
</organism>
<dbReference type="InterPro" id="IPR039039">
    <property type="entry name" value="RAI1-like_fam"/>
</dbReference>
<feature type="compositionally biased region" description="Basic and acidic residues" evidence="7">
    <location>
        <begin position="62"/>
        <end position="82"/>
    </location>
</feature>
<dbReference type="PANTHER" id="PTHR12395">
    <property type="entry name" value="DOM-3 RELATED"/>
    <property type="match status" value="1"/>
</dbReference>
<dbReference type="GO" id="GO:0004518">
    <property type="term" value="F:nuclease activity"/>
    <property type="evidence" value="ECO:0007669"/>
    <property type="project" value="UniProtKB-KW"/>
</dbReference>
<dbReference type="GO" id="GO:0034353">
    <property type="term" value="F:mRNA 5'-diphosphatase activity"/>
    <property type="evidence" value="ECO:0007669"/>
    <property type="project" value="TreeGrafter"/>
</dbReference>
<dbReference type="InterPro" id="IPR013961">
    <property type="entry name" value="RAI1"/>
</dbReference>
<dbReference type="GO" id="GO:0005829">
    <property type="term" value="C:cytosol"/>
    <property type="evidence" value="ECO:0007669"/>
    <property type="project" value="TreeGrafter"/>
</dbReference>
<keyword evidence="6" id="KW-0539">Nucleus</keyword>
<dbReference type="Pfam" id="PF08652">
    <property type="entry name" value="RAI1"/>
    <property type="match status" value="1"/>
</dbReference>